<proteinExistence type="predicted"/>
<protein>
    <submittedName>
        <fullName evidence="1">Uncharacterized protein</fullName>
    </submittedName>
</protein>
<evidence type="ECO:0000313" key="2">
    <source>
        <dbReference type="Proteomes" id="UP000308917"/>
    </source>
</evidence>
<comment type="caution">
    <text evidence="1">The sequence shown here is derived from an EMBL/GenBank/DDBJ whole genome shotgun (WGS) entry which is preliminary data.</text>
</comment>
<evidence type="ECO:0000313" key="1">
    <source>
        <dbReference type="EMBL" id="THU04609.1"/>
    </source>
</evidence>
<dbReference type="Proteomes" id="UP000308917">
    <property type="component" value="Unassembled WGS sequence"/>
</dbReference>
<dbReference type="RefSeq" id="WP_136572505.1">
    <property type="nucleotide sequence ID" value="NZ_STFG01000002.1"/>
</dbReference>
<accession>A0A4S8FBP3</accession>
<dbReference type="OrthoDB" id="8560256at2"/>
<name>A0A4S8FBP3_9BURK</name>
<dbReference type="AlphaFoldDB" id="A0A4S8FBP3"/>
<keyword evidence="2" id="KW-1185">Reference proteome</keyword>
<organism evidence="1 2">
    <name type="scientific">Lampropedia puyangensis</name>
    <dbReference type="NCBI Taxonomy" id="1330072"/>
    <lineage>
        <taxon>Bacteria</taxon>
        <taxon>Pseudomonadati</taxon>
        <taxon>Pseudomonadota</taxon>
        <taxon>Betaproteobacteria</taxon>
        <taxon>Burkholderiales</taxon>
        <taxon>Comamonadaceae</taxon>
        <taxon>Lampropedia</taxon>
    </lineage>
</organism>
<sequence>MTLVIAGYMFDDPTAGYVWPSSIAKRESNAAETAEPSGIFIAADSTISSNTPLPKTLLSGFRKIYEVRATLWRPYFIGGYLVVVK</sequence>
<reference evidence="1 2" key="1">
    <citation type="journal article" date="2015" name="Antonie Van Leeuwenhoek">
        <title>Lampropedia puyangensis sp. nov., isolated from symptomatic bark of Populus ? euramericana canker and emended description of Lampropedia hyalina (Ehrenberg 1832) Lee et al. 2004.</title>
        <authorList>
            <person name="Li Y."/>
            <person name="Wang T."/>
            <person name="Piao C.G."/>
            <person name="Wang L.F."/>
            <person name="Tian G.Z."/>
            <person name="Zhu T.H."/>
            <person name="Guo M.W."/>
        </authorList>
    </citation>
    <scope>NUCLEOTIDE SEQUENCE [LARGE SCALE GENOMIC DNA]</scope>
    <source>
        <strain evidence="1 2">2-bin</strain>
    </source>
</reference>
<dbReference type="EMBL" id="STFG01000002">
    <property type="protein sequence ID" value="THU04609.1"/>
    <property type="molecule type" value="Genomic_DNA"/>
</dbReference>
<gene>
    <name evidence="1" type="ORF">E9531_04310</name>
</gene>